<feature type="binding site" evidence="7">
    <location>
        <position position="91"/>
    </location>
    <ligand>
        <name>Fe cation</name>
        <dbReference type="ChEBI" id="CHEBI:24875"/>
    </ligand>
</feature>
<dbReference type="GO" id="GO:0005506">
    <property type="term" value="F:iron ion binding"/>
    <property type="evidence" value="ECO:0007669"/>
    <property type="project" value="UniProtKB-UniRule"/>
</dbReference>
<dbReference type="EMBL" id="SOBT01000008">
    <property type="protein sequence ID" value="TDU32202.1"/>
    <property type="molecule type" value="Genomic_DNA"/>
</dbReference>
<dbReference type="Gene3D" id="2.60.120.620">
    <property type="entry name" value="q2cbj1_9rhob like domain"/>
    <property type="match status" value="1"/>
</dbReference>
<dbReference type="OrthoDB" id="9812472at2"/>
<dbReference type="Gene3D" id="4.10.860.20">
    <property type="entry name" value="Rabenosyn, Rab binding domain"/>
    <property type="match status" value="1"/>
</dbReference>
<keyword evidence="2 7" id="KW-0479">Metal-binding</keyword>
<keyword evidence="3 7" id="KW-0847">Vitamin C</keyword>
<evidence type="ECO:0000313" key="10">
    <source>
        <dbReference type="Proteomes" id="UP000295341"/>
    </source>
</evidence>
<feature type="domain" description="Fe2OG dioxygenase" evidence="8">
    <location>
        <begin position="73"/>
        <end position="170"/>
    </location>
</feature>
<dbReference type="InterPro" id="IPR044862">
    <property type="entry name" value="Pro_4_hyd_alph_FE2OG_OXY"/>
</dbReference>
<feature type="binding site" evidence="7">
    <location>
        <position position="93"/>
    </location>
    <ligand>
        <name>Fe cation</name>
        <dbReference type="ChEBI" id="CHEBI:24875"/>
    </ligand>
</feature>
<evidence type="ECO:0000256" key="5">
    <source>
        <dbReference type="ARBA" id="ARBA00023002"/>
    </source>
</evidence>
<dbReference type="HAMAP" id="MF_00657">
    <property type="entry name" value="Hydroxyl_YbiX"/>
    <property type="match status" value="1"/>
</dbReference>
<dbReference type="GO" id="GO:0031418">
    <property type="term" value="F:L-ascorbic acid binding"/>
    <property type="evidence" value="ECO:0007669"/>
    <property type="project" value="UniProtKB-KW"/>
</dbReference>
<evidence type="ECO:0000256" key="4">
    <source>
        <dbReference type="ARBA" id="ARBA00022964"/>
    </source>
</evidence>
<dbReference type="PROSITE" id="PS51471">
    <property type="entry name" value="FE2OG_OXY"/>
    <property type="match status" value="1"/>
</dbReference>
<comment type="cofactor">
    <cofactor evidence="1 7">
        <name>L-ascorbate</name>
        <dbReference type="ChEBI" id="CHEBI:38290"/>
    </cofactor>
</comment>
<dbReference type="GO" id="GO:0016706">
    <property type="term" value="F:2-oxoglutarate-dependent dioxygenase activity"/>
    <property type="evidence" value="ECO:0007669"/>
    <property type="project" value="UniProtKB-UniRule"/>
</dbReference>
<dbReference type="AlphaFoldDB" id="A0A4V3UR09"/>
<gene>
    <name evidence="9" type="ORF">DFR24_1591</name>
</gene>
<keyword evidence="5 7" id="KW-0560">Oxidoreductase</keyword>
<organism evidence="9 10">
    <name type="scientific">Panacagrimonas perspica</name>
    <dbReference type="NCBI Taxonomy" id="381431"/>
    <lineage>
        <taxon>Bacteria</taxon>
        <taxon>Pseudomonadati</taxon>
        <taxon>Pseudomonadota</taxon>
        <taxon>Gammaproteobacteria</taxon>
        <taxon>Nevskiales</taxon>
        <taxon>Nevskiaceae</taxon>
        <taxon>Panacagrimonas</taxon>
    </lineage>
</organism>
<dbReference type="PANTHER" id="PTHR41536:SF1">
    <property type="entry name" value="PKHD-TYPE HYDROXYLASE YBIX"/>
    <property type="match status" value="1"/>
</dbReference>
<protein>
    <submittedName>
        <fullName evidence="9">PKHD-type hydroxylase</fullName>
    </submittedName>
</protein>
<dbReference type="RefSeq" id="WP_133880720.1">
    <property type="nucleotide sequence ID" value="NZ_MWIN01000030.1"/>
</dbReference>
<reference evidence="9 10" key="1">
    <citation type="submission" date="2019-03" db="EMBL/GenBank/DDBJ databases">
        <title>Genomic Encyclopedia of Type Strains, Phase IV (KMG-IV): sequencing the most valuable type-strain genomes for metagenomic binning, comparative biology and taxonomic classification.</title>
        <authorList>
            <person name="Goeker M."/>
        </authorList>
    </citation>
    <scope>NUCLEOTIDE SEQUENCE [LARGE SCALE GENOMIC DNA]</scope>
    <source>
        <strain evidence="9 10">DSM 26377</strain>
    </source>
</reference>
<dbReference type="Proteomes" id="UP000295341">
    <property type="component" value="Unassembled WGS sequence"/>
</dbReference>
<feature type="binding site" evidence="7">
    <location>
        <position position="161"/>
    </location>
    <ligand>
        <name>2-oxoglutarate</name>
        <dbReference type="ChEBI" id="CHEBI:16810"/>
    </ligand>
</feature>
<dbReference type="PANTHER" id="PTHR41536">
    <property type="entry name" value="PKHD-TYPE HYDROXYLASE YBIX"/>
    <property type="match status" value="1"/>
</dbReference>
<dbReference type="NCBIfam" id="NF003975">
    <property type="entry name" value="PRK05467.1-4"/>
    <property type="match status" value="1"/>
</dbReference>
<evidence type="ECO:0000256" key="7">
    <source>
        <dbReference type="HAMAP-Rule" id="MF_00657"/>
    </source>
</evidence>
<comment type="cofactor">
    <cofactor evidence="7">
        <name>Fe(2+)</name>
        <dbReference type="ChEBI" id="CHEBI:29033"/>
    </cofactor>
    <text evidence="7">Binds 1 Fe(2+) ion per subunit.</text>
</comment>
<comment type="caution">
    <text evidence="9">The sequence shown here is derived from an EMBL/GenBank/DDBJ whole genome shotgun (WGS) entry which is preliminary data.</text>
</comment>
<evidence type="ECO:0000256" key="2">
    <source>
        <dbReference type="ARBA" id="ARBA00022723"/>
    </source>
</evidence>
<accession>A0A4V3UR09</accession>
<evidence type="ECO:0000259" key="8">
    <source>
        <dbReference type="PROSITE" id="PS51471"/>
    </source>
</evidence>
<dbReference type="InterPro" id="IPR023550">
    <property type="entry name" value="PKHD_hydroxylase"/>
</dbReference>
<keyword evidence="4 7" id="KW-0223">Dioxygenase</keyword>
<proteinExistence type="inferred from homology"/>
<feature type="binding site" evidence="7">
    <location>
        <position position="151"/>
    </location>
    <ligand>
        <name>Fe cation</name>
        <dbReference type="ChEBI" id="CHEBI:24875"/>
    </ligand>
</feature>
<dbReference type="InterPro" id="IPR005123">
    <property type="entry name" value="Oxoglu/Fe-dep_dioxygenase_dom"/>
</dbReference>
<sequence length="220" mass="24346">MYVALEKLLDGSQLATIRSALASASFSEGASTAGWYGKSVKKNLQAQHDACSRIVHEAALRHPMFRAAAQPNVILPPLFSRYVPGMEYGVHVDDAIMGAQGAVRADLAMTVFLSDPSTYDGGELVVELHSAPLKFKMAAGDAILYPATSLHRVDQVTRGERLVSVLWIQSLVQEASRREILFDLFNLRRKLWERTGQTKTPESDLAARSYVNLMRMWAKP</sequence>
<keyword evidence="10" id="KW-1185">Reference proteome</keyword>
<evidence type="ECO:0000313" key="9">
    <source>
        <dbReference type="EMBL" id="TDU32202.1"/>
    </source>
</evidence>
<evidence type="ECO:0000256" key="6">
    <source>
        <dbReference type="ARBA" id="ARBA00023004"/>
    </source>
</evidence>
<name>A0A4V3UR09_9GAMM</name>
<dbReference type="GO" id="GO:0006879">
    <property type="term" value="P:intracellular iron ion homeostasis"/>
    <property type="evidence" value="ECO:0007669"/>
    <property type="project" value="TreeGrafter"/>
</dbReference>
<evidence type="ECO:0000256" key="3">
    <source>
        <dbReference type="ARBA" id="ARBA00022896"/>
    </source>
</evidence>
<dbReference type="SMART" id="SM00702">
    <property type="entry name" value="P4Hc"/>
    <property type="match status" value="1"/>
</dbReference>
<dbReference type="GO" id="GO:0006974">
    <property type="term" value="P:DNA damage response"/>
    <property type="evidence" value="ECO:0007669"/>
    <property type="project" value="TreeGrafter"/>
</dbReference>
<keyword evidence="6 7" id="KW-0408">Iron</keyword>
<dbReference type="NCBIfam" id="NF003974">
    <property type="entry name" value="PRK05467.1-3"/>
    <property type="match status" value="1"/>
</dbReference>
<dbReference type="InterPro" id="IPR006620">
    <property type="entry name" value="Pro_4_hyd_alph"/>
</dbReference>
<evidence type="ECO:0000256" key="1">
    <source>
        <dbReference type="ARBA" id="ARBA00001961"/>
    </source>
</evidence>
<dbReference type="Pfam" id="PF13640">
    <property type="entry name" value="2OG-FeII_Oxy_3"/>
    <property type="match status" value="1"/>
</dbReference>